<dbReference type="EMBL" id="AEVO01000082">
    <property type="protein sequence ID" value="EFY06780.1"/>
    <property type="molecule type" value="Genomic_DNA"/>
</dbReference>
<organism evidence="2 3">
    <name type="scientific">Succinatimonas hippei (strain DSM 22608 / JCM 16073 / KCTC 15190 / YIT 12066)</name>
    <dbReference type="NCBI Taxonomy" id="762983"/>
    <lineage>
        <taxon>Bacteria</taxon>
        <taxon>Pseudomonadati</taxon>
        <taxon>Pseudomonadota</taxon>
        <taxon>Gammaproteobacteria</taxon>
        <taxon>Aeromonadales</taxon>
        <taxon>Succinivibrionaceae</taxon>
        <taxon>Succinatimonas</taxon>
    </lineage>
</organism>
<keyword evidence="3" id="KW-1185">Reference proteome</keyword>
<keyword evidence="1" id="KW-0732">Signal</keyword>
<name>E8LL18_SUCHY</name>
<evidence type="ECO:0000256" key="1">
    <source>
        <dbReference type="SAM" id="SignalP"/>
    </source>
</evidence>
<gene>
    <name evidence="2" type="ORF">HMPREF9444_01424</name>
</gene>
<feature type="signal peptide" evidence="1">
    <location>
        <begin position="1"/>
        <end position="27"/>
    </location>
</feature>
<evidence type="ECO:0000313" key="2">
    <source>
        <dbReference type="EMBL" id="EFY06780.1"/>
    </source>
</evidence>
<dbReference type="HOGENOM" id="CLU_642388_0_0_6"/>
<feature type="chain" id="PRO_5003224208" evidence="1">
    <location>
        <begin position="28"/>
        <end position="427"/>
    </location>
</feature>
<dbReference type="Proteomes" id="UP000018458">
    <property type="component" value="Unassembled WGS sequence"/>
</dbReference>
<evidence type="ECO:0000313" key="3">
    <source>
        <dbReference type="Proteomes" id="UP000018458"/>
    </source>
</evidence>
<reference evidence="2 3" key="1">
    <citation type="submission" date="2011-01" db="EMBL/GenBank/DDBJ databases">
        <authorList>
            <person name="Weinstock G."/>
            <person name="Sodergren E."/>
            <person name="Clifton S."/>
            <person name="Fulton L."/>
            <person name="Fulton B."/>
            <person name="Courtney L."/>
            <person name="Fronick C."/>
            <person name="Harrison M."/>
            <person name="Strong C."/>
            <person name="Farmer C."/>
            <person name="Delahaunty K."/>
            <person name="Markovic C."/>
            <person name="Hall O."/>
            <person name="Minx P."/>
            <person name="Tomlinson C."/>
            <person name="Mitreva M."/>
            <person name="Hou S."/>
            <person name="Chen J."/>
            <person name="Wollam A."/>
            <person name="Pepin K.H."/>
            <person name="Johnson M."/>
            <person name="Bhonagiri V."/>
            <person name="Zhang X."/>
            <person name="Suruliraj S."/>
            <person name="Warren W."/>
            <person name="Chinwalla A."/>
            <person name="Mardis E.R."/>
            <person name="Wilson R.K."/>
        </authorList>
    </citation>
    <scope>NUCLEOTIDE SEQUENCE [LARGE SCALE GENOMIC DNA]</scope>
    <source>
        <strain evidence="3">DSM 22608 / JCM 16073 / KCTC 15190 / YIT 12066</strain>
    </source>
</reference>
<proteinExistence type="predicted"/>
<dbReference type="AlphaFoldDB" id="E8LL18"/>
<dbReference type="PROSITE" id="PS51257">
    <property type="entry name" value="PROKAR_LIPOPROTEIN"/>
    <property type="match status" value="1"/>
</dbReference>
<dbReference type="RefSeq" id="WP_009143606.1">
    <property type="nucleotide sequence ID" value="NZ_GL831016.1"/>
</dbReference>
<comment type="caution">
    <text evidence="2">The sequence shown here is derived from an EMBL/GenBank/DDBJ whole genome shotgun (WGS) entry which is preliminary data.</text>
</comment>
<protein>
    <submittedName>
        <fullName evidence="2">Uncharacterized protein</fullName>
    </submittedName>
</protein>
<sequence>MVRLKKVVGALFVLAAAALFVSGCSKSNIDTVKDGFFAEDKTQNIGKFLETYKNVTGGSWKAIKDDRSRDVVVFSGSYSNKDVAEIFLNNRESYVSSSADKFAAFLDKNNFSLAFSVNFLMSADESSETPFIVSSLGLASVGTVSNDKQNIDSGIKAVVGNLSFDSKLNKEDVALLNYYFQKFVAQELLLSHNTTAQAVPLSYEFDFANLPGMLFSSIQDGADPISDYYPIERMELYEVKSDDAVKSVTYKVRAALTNAYLEALYGKDVGREPQSLKLDCGKFDALNAKYEILVAKDLTFISAVNVPVNEFTLMSQCLDPKAFNLKSGQNSLQILLEKTGAQFICSTSYPDNEAVKAFKKQQELLYRVDNEVKLSLLQNAFIGAITGKKLSDKDLHDEMVKRREQKYKEKGWTLPPSLFSIAPSEVI</sequence>
<accession>E8LL18</accession>